<sequence length="58" mass="6529">MERHNPTLASIRVHVLDLNLRKASCLRSIILHLLCRLPSRDLDTSPNPSQVAPPPDLH</sequence>
<feature type="region of interest" description="Disordered" evidence="1">
    <location>
        <begin position="39"/>
        <end position="58"/>
    </location>
</feature>
<comment type="caution">
    <text evidence="2">The sequence shown here is derived from an EMBL/GenBank/DDBJ whole genome shotgun (WGS) entry which is preliminary data.</text>
</comment>
<dbReference type="Proteomes" id="UP000287651">
    <property type="component" value="Unassembled WGS sequence"/>
</dbReference>
<protein>
    <submittedName>
        <fullName evidence="2">Uncharacterized protein</fullName>
    </submittedName>
</protein>
<gene>
    <name evidence="2" type="ORF">B296_00001107</name>
</gene>
<proteinExistence type="predicted"/>
<dbReference type="EMBL" id="AMZH03001325">
    <property type="protein sequence ID" value="RRT79741.1"/>
    <property type="molecule type" value="Genomic_DNA"/>
</dbReference>
<name>A0A427AU45_ENSVE</name>
<reference evidence="2 3" key="1">
    <citation type="journal article" date="2014" name="Agronomy (Basel)">
        <title>A Draft Genome Sequence for Ensete ventricosum, the Drought-Tolerant Tree Against Hunger.</title>
        <authorList>
            <person name="Harrison J."/>
            <person name="Moore K.A."/>
            <person name="Paszkiewicz K."/>
            <person name="Jones T."/>
            <person name="Grant M."/>
            <person name="Ambacheew D."/>
            <person name="Muzemil S."/>
            <person name="Studholme D.J."/>
        </authorList>
    </citation>
    <scope>NUCLEOTIDE SEQUENCE [LARGE SCALE GENOMIC DNA]</scope>
</reference>
<evidence type="ECO:0000313" key="3">
    <source>
        <dbReference type="Proteomes" id="UP000287651"/>
    </source>
</evidence>
<evidence type="ECO:0000256" key="1">
    <source>
        <dbReference type="SAM" id="MobiDB-lite"/>
    </source>
</evidence>
<organism evidence="2 3">
    <name type="scientific">Ensete ventricosum</name>
    <name type="common">Abyssinian banana</name>
    <name type="synonym">Musa ensete</name>
    <dbReference type="NCBI Taxonomy" id="4639"/>
    <lineage>
        <taxon>Eukaryota</taxon>
        <taxon>Viridiplantae</taxon>
        <taxon>Streptophyta</taxon>
        <taxon>Embryophyta</taxon>
        <taxon>Tracheophyta</taxon>
        <taxon>Spermatophyta</taxon>
        <taxon>Magnoliopsida</taxon>
        <taxon>Liliopsida</taxon>
        <taxon>Zingiberales</taxon>
        <taxon>Musaceae</taxon>
        <taxon>Ensete</taxon>
    </lineage>
</organism>
<evidence type="ECO:0000313" key="2">
    <source>
        <dbReference type="EMBL" id="RRT79741.1"/>
    </source>
</evidence>
<dbReference type="AlphaFoldDB" id="A0A427AU45"/>
<accession>A0A427AU45</accession>